<comment type="subcellular location">
    <subcellularLocation>
        <location evidence="1">Late endosome membrane</location>
        <topology evidence="1">Peripheral membrane protein</topology>
    </subcellularLocation>
</comment>
<dbReference type="PROSITE" id="PS51313">
    <property type="entry name" value="VPS28_N"/>
    <property type="match status" value="1"/>
</dbReference>
<accession>A0A8H3F5Q0</accession>
<feature type="domain" description="VPS28 N-terminal" evidence="9">
    <location>
        <begin position="49"/>
        <end position="157"/>
    </location>
</feature>
<evidence type="ECO:0000256" key="4">
    <source>
        <dbReference type="ARBA" id="ARBA00022927"/>
    </source>
</evidence>
<feature type="region of interest" description="Disordered" evidence="7">
    <location>
        <begin position="154"/>
        <end position="178"/>
    </location>
</feature>
<dbReference type="GO" id="GO:0031902">
    <property type="term" value="C:late endosome membrane"/>
    <property type="evidence" value="ECO:0007669"/>
    <property type="project" value="UniProtKB-SubCell"/>
</dbReference>
<dbReference type="InterPro" id="IPR037206">
    <property type="entry name" value="VPS28_C_sf"/>
</dbReference>
<keyword evidence="4 5" id="KW-0653">Protein transport</keyword>
<dbReference type="InterPro" id="IPR017898">
    <property type="entry name" value="VPS28_N"/>
</dbReference>
<dbReference type="InterPro" id="IPR038358">
    <property type="entry name" value="VPS28_N_sf"/>
</dbReference>
<dbReference type="InterPro" id="IPR017899">
    <property type="entry name" value="VPS28_C"/>
</dbReference>
<feature type="compositionally biased region" description="Polar residues" evidence="7">
    <location>
        <begin position="157"/>
        <end position="178"/>
    </location>
</feature>
<name>A0A8H3F5Q0_9LECA</name>
<comment type="similarity">
    <text evidence="5 6">Belongs to the VPS28 family.</text>
</comment>
<dbReference type="FunFam" id="1.20.120.1130:FF:000001">
    <property type="entry name" value="Vacuolar protein sorting-associated protein 28 homolog"/>
    <property type="match status" value="1"/>
</dbReference>
<dbReference type="Proteomes" id="UP000664534">
    <property type="component" value="Unassembled WGS sequence"/>
</dbReference>
<dbReference type="PROSITE" id="PS51310">
    <property type="entry name" value="VPS28_C"/>
    <property type="match status" value="1"/>
</dbReference>
<dbReference type="Gene3D" id="1.20.1440.200">
    <property type="match status" value="1"/>
</dbReference>
<organism evidence="10 11">
    <name type="scientific">Imshaugia aleurites</name>
    <dbReference type="NCBI Taxonomy" id="172621"/>
    <lineage>
        <taxon>Eukaryota</taxon>
        <taxon>Fungi</taxon>
        <taxon>Dikarya</taxon>
        <taxon>Ascomycota</taxon>
        <taxon>Pezizomycotina</taxon>
        <taxon>Lecanoromycetes</taxon>
        <taxon>OSLEUM clade</taxon>
        <taxon>Lecanoromycetidae</taxon>
        <taxon>Lecanorales</taxon>
        <taxon>Lecanorineae</taxon>
        <taxon>Parmeliaceae</taxon>
        <taxon>Imshaugia</taxon>
    </lineage>
</organism>
<dbReference type="InterPro" id="IPR037202">
    <property type="entry name" value="ESCRT_assembly_dom"/>
</dbReference>
<proteinExistence type="inferred from homology"/>
<dbReference type="FunFam" id="1.20.1440.200:FF:000003">
    <property type="entry name" value="Vacuolar protein sorting-associated protein 28"/>
    <property type="match status" value="1"/>
</dbReference>
<dbReference type="PIRSF" id="PIRSF017535">
    <property type="entry name" value="VPS28"/>
    <property type="match status" value="1"/>
</dbReference>
<dbReference type="EMBL" id="CAJPDT010000022">
    <property type="protein sequence ID" value="CAF9919032.1"/>
    <property type="molecule type" value="Genomic_DNA"/>
</dbReference>
<evidence type="ECO:0000313" key="11">
    <source>
        <dbReference type="Proteomes" id="UP000664534"/>
    </source>
</evidence>
<evidence type="ECO:0000256" key="3">
    <source>
        <dbReference type="ARBA" id="ARBA00022753"/>
    </source>
</evidence>
<comment type="function">
    <text evidence="5">Component of the ESCRT-I complex (endosomal sorting complex required for transport I), a regulator of vesicular trafficking process.</text>
</comment>
<evidence type="ECO:0000256" key="1">
    <source>
        <dbReference type="ARBA" id="ARBA00004633"/>
    </source>
</evidence>
<dbReference type="PANTHER" id="PTHR12937:SF0">
    <property type="entry name" value="VACUOLAR PROTEIN SORTING-ASSOCIATED PROTEIN 28 HOMOLOG"/>
    <property type="match status" value="1"/>
</dbReference>
<dbReference type="GO" id="GO:0043328">
    <property type="term" value="P:protein transport to vacuole involved in ubiquitin-dependent protein catabolic process via the multivesicular body sorting pathway"/>
    <property type="evidence" value="ECO:0007669"/>
    <property type="project" value="TreeGrafter"/>
</dbReference>
<sequence length="272" mass="30342">MLASPTQLPYAPTPYSYIPNSSLSAKINLDQVLPTPFIEPTFPSIFNQRTRANMNSTQEVKLSDTAAERDLNDSLAEIYSIIITLDGLEKAYIKDSIPESEYTEICSRLLKQYKSNLSDDAVARSFVDLETFKRQWDIECPRATERLRVNLPATIADPSSSHTSTSARHPSTAPSQPLASGSKILLATENFITFLDALKLNMLSKDALHPLLVELIQSVNEVTGDFDGRPKIINWLIKLNGMRAQEELLEGEARELVFEMEGAYAGFKKTLN</sequence>
<protein>
    <recommendedName>
        <fullName evidence="5">Vacuolar protein sorting-associated protein 28</fullName>
    </recommendedName>
    <alternativeName>
        <fullName evidence="5">ESCRT-I complex subunit VPS28</fullName>
    </alternativeName>
</protein>
<keyword evidence="11" id="KW-1185">Reference proteome</keyword>
<comment type="caution">
    <text evidence="10">The sequence shown here is derived from an EMBL/GenBank/DDBJ whole genome shotgun (WGS) entry which is preliminary data.</text>
</comment>
<dbReference type="Pfam" id="PF03997">
    <property type="entry name" value="VPS28"/>
    <property type="match status" value="1"/>
</dbReference>
<dbReference type="OrthoDB" id="2671at2759"/>
<evidence type="ECO:0000313" key="10">
    <source>
        <dbReference type="EMBL" id="CAF9919032.1"/>
    </source>
</evidence>
<dbReference type="GO" id="GO:0044877">
    <property type="term" value="F:protein-containing complex binding"/>
    <property type="evidence" value="ECO:0007669"/>
    <property type="project" value="TreeGrafter"/>
</dbReference>
<dbReference type="SUPFAM" id="SSF140427">
    <property type="entry name" value="VPS28 C-terminal domain-like"/>
    <property type="match status" value="1"/>
</dbReference>
<evidence type="ECO:0000259" key="9">
    <source>
        <dbReference type="PROSITE" id="PS51313"/>
    </source>
</evidence>
<dbReference type="GO" id="GO:0000813">
    <property type="term" value="C:ESCRT I complex"/>
    <property type="evidence" value="ECO:0007669"/>
    <property type="project" value="UniProtKB-UniRule"/>
</dbReference>
<dbReference type="AlphaFoldDB" id="A0A8H3F5Q0"/>
<evidence type="ECO:0000256" key="5">
    <source>
        <dbReference type="PIRNR" id="PIRNR017535"/>
    </source>
</evidence>
<evidence type="ECO:0000259" key="8">
    <source>
        <dbReference type="PROSITE" id="PS51310"/>
    </source>
</evidence>
<keyword evidence="3 5" id="KW-0967">Endosome</keyword>
<dbReference type="InterPro" id="IPR007143">
    <property type="entry name" value="Vps28"/>
</dbReference>
<evidence type="ECO:0000256" key="6">
    <source>
        <dbReference type="PROSITE-ProRule" id="PRU00642"/>
    </source>
</evidence>
<feature type="domain" description="VPS28 C-terminal" evidence="8">
    <location>
        <begin position="179"/>
        <end position="272"/>
    </location>
</feature>
<gene>
    <name evidence="10" type="primary">VPS28</name>
    <name evidence="10" type="ORF">IMSHALPRED_004503</name>
</gene>
<reference evidence="10" key="1">
    <citation type="submission" date="2021-03" db="EMBL/GenBank/DDBJ databases">
        <authorList>
            <person name="Tagirdzhanova G."/>
        </authorList>
    </citation>
    <scope>NUCLEOTIDE SEQUENCE</scope>
</reference>
<evidence type="ECO:0000256" key="7">
    <source>
        <dbReference type="SAM" id="MobiDB-lite"/>
    </source>
</evidence>
<dbReference type="PANTHER" id="PTHR12937">
    <property type="entry name" value="VACUOLAR PROTEIN SORTING 28, ISOFORM 2 VPS28"/>
    <property type="match status" value="1"/>
</dbReference>
<evidence type="ECO:0000256" key="2">
    <source>
        <dbReference type="ARBA" id="ARBA00022448"/>
    </source>
</evidence>
<dbReference type="SUPFAM" id="SSF140111">
    <property type="entry name" value="Endosomal sorting complex assembly domain"/>
    <property type="match status" value="1"/>
</dbReference>
<dbReference type="Gene3D" id="1.20.120.1130">
    <property type="match status" value="1"/>
</dbReference>
<keyword evidence="2 5" id="KW-0813">Transport</keyword>